<feature type="coiled-coil region" evidence="1">
    <location>
        <begin position="104"/>
        <end position="131"/>
    </location>
</feature>
<evidence type="ECO:0000256" key="1">
    <source>
        <dbReference type="SAM" id="Coils"/>
    </source>
</evidence>
<reference evidence="3 4" key="1">
    <citation type="submission" date="2019-06" db="EMBL/GenBank/DDBJ databases">
        <title>Paenimaribius caenipelagi gen. nov., sp. nov., isolated from a tidal flat.</title>
        <authorList>
            <person name="Yoon J.-H."/>
        </authorList>
    </citation>
    <scope>NUCLEOTIDE SEQUENCE [LARGE SCALE GENOMIC DNA]</scope>
    <source>
        <strain evidence="3 4">JBTF-M29</strain>
    </source>
</reference>
<dbReference type="EMBL" id="VFSV01000003">
    <property type="protein sequence ID" value="TRD23065.1"/>
    <property type="molecule type" value="Genomic_DNA"/>
</dbReference>
<dbReference type="OrthoDB" id="5659783at2"/>
<feature type="domain" description="HTH cro/C1-type" evidence="2">
    <location>
        <begin position="24"/>
        <end position="78"/>
    </location>
</feature>
<name>A0A547Q9I4_9RHOB</name>
<dbReference type="Gene3D" id="1.10.260.40">
    <property type="entry name" value="lambda repressor-like DNA-binding domains"/>
    <property type="match status" value="1"/>
</dbReference>
<evidence type="ECO:0000313" key="3">
    <source>
        <dbReference type="EMBL" id="TRD23065.1"/>
    </source>
</evidence>
<dbReference type="Proteomes" id="UP000318590">
    <property type="component" value="Unassembled WGS sequence"/>
</dbReference>
<dbReference type="SMART" id="SM00530">
    <property type="entry name" value="HTH_XRE"/>
    <property type="match status" value="1"/>
</dbReference>
<dbReference type="InterPro" id="IPR001387">
    <property type="entry name" value="Cro/C1-type_HTH"/>
</dbReference>
<dbReference type="Pfam" id="PF01381">
    <property type="entry name" value="HTH_3"/>
    <property type="match status" value="1"/>
</dbReference>
<sequence length="131" mass="14821">MTDAPADETQNWYSDESATFGDRLTDARRAVGMSQEELCRRLGIKLTTLEKWENDISEPRANRLSMLSGVLNVSLPWLITGDGEGISPPVDTADMDRAAVLADLRQMRAQLIRAADRMGRLEKRLREMERQ</sequence>
<proteinExistence type="predicted"/>
<dbReference type="GO" id="GO:0003677">
    <property type="term" value="F:DNA binding"/>
    <property type="evidence" value="ECO:0007669"/>
    <property type="project" value="InterPro"/>
</dbReference>
<keyword evidence="1" id="KW-0175">Coiled coil</keyword>
<protein>
    <submittedName>
        <fullName evidence="3">Helix-turn-helix transcriptional regulator</fullName>
    </submittedName>
</protein>
<comment type="caution">
    <text evidence="3">The sequence shown here is derived from an EMBL/GenBank/DDBJ whole genome shotgun (WGS) entry which is preliminary data.</text>
</comment>
<dbReference type="RefSeq" id="WP_142833256.1">
    <property type="nucleotide sequence ID" value="NZ_VFSV01000003.1"/>
</dbReference>
<dbReference type="CDD" id="cd00093">
    <property type="entry name" value="HTH_XRE"/>
    <property type="match status" value="1"/>
</dbReference>
<evidence type="ECO:0000313" key="4">
    <source>
        <dbReference type="Proteomes" id="UP000318590"/>
    </source>
</evidence>
<organism evidence="3 4">
    <name type="scientific">Palleronia caenipelagi</name>
    <dbReference type="NCBI Taxonomy" id="2489174"/>
    <lineage>
        <taxon>Bacteria</taxon>
        <taxon>Pseudomonadati</taxon>
        <taxon>Pseudomonadota</taxon>
        <taxon>Alphaproteobacteria</taxon>
        <taxon>Rhodobacterales</taxon>
        <taxon>Roseobacteraceae</taxon>
        <taxon>Palleronia</taxon>
    </lineage>
</organism>
<gene>
    <name evidence="3" type="ORF">FEV53_02555</name>
</gene>
<evidence type="ECO:0000259" key="2">
    <source>
        <dbReference type="PROSITE" id="PS50943"/>
    </source>
</evidence>
<dbReference type="PROSITE" id="PS50943">
    <property type="entry name" value="HTH_CROC1"/>
    <property type="match status" value="1"/>
</dbReference>
<dbReference type="InterPro" id="IPR010982">
    <property type="entry name" value="Lambda_DNA-bd_dom_sf"/>
</dbReference>
<dbReference type="AlphaFoldDB" id="A0A547Q9I4"/>
<dbReference type="SUPFAM" id="SSF47413">
    <property type="entry name" value="lambda repressor-like DNA-binding domains"/>
    <property type="match status" value="1"/>
</dbReference>
<accession>A0A547Q9I4</accession>
<keyword evidence="4" id="KW-1185">Reference proteome</keyword>